<comment type="caution">
    <text evidence="2">The sequence shown here is derived from an EMBL/GenBank/DDBJ whole genome shotgun (WGS) entry which is preliminary data.</text>
</comment>
<proteinExistence type="predicted"/>
<gene>
    <name evidence="2" type="ORF">Tci_841669</name>
</gene>
<organism evidence="2">
    <name type="scientific">Tanacetum cinerariifolium</name>
    <name type="common">Dalmatian daisy</name>
    <name type="synonym">Chrysanthemum cinerariifolium</name>
    <dbReference type="NCBI Taxonomy" id="118510"/>
    <lineage>
        <taxon>Eukaryota</taxon>
        <taxon>Viridiplantae</taxon>
        <taxon>Streptophyta</taxon>
        <taxon>Embryophyta</taxon>
        <taxon>Tracheophyta</taxon>
        <taxon>Spermatophyta</taxon>
        <taxon>Magnoliopsida</taxon>
        <taxon>eudicotyledons</taxon>
        <taxon>Gunneridae</taxon>
        <taxon>Pentapetalae</taxon>
        <taxon>asterids</taxon>
        <taxon>campanulids</taxon>
        <taxon>Asterales</taxon>
        <taxon>Asteraceae</taxon>
        <taxon>Asteroideae</taxon>
        <taxon>Anthemideae</taxon>
        <taxon>Anthemidinae</taxon>
        <taxon>Tanacetum</taxon>
    </lineage>
</organism>
<evidence type="ECO:0000256" key="1">
    <source>
        <dbReference type="SAM" id="MobiDB-lite"/>
    </source>
</evidence>
<feature type="non-terminal residue" evidence="2">
    <location>
        <position position="73"/>
    </location>
</feature>
<dbReference type="AlphaFoldDB" id="A0A699QGX9"/>
<feature type="compositionally biased region" description="Polar residues" evidence="1">
    <location>
        <begin position="1"/>
        <end position="14"/>
    </location>
</feature>
<name>A0A699QGX9_TANCI</name>
<feature type="region of interest" description="Disordered" evidence="1">
    <location>
        <begin position="1"/>
        <end position="43"/>
    </location>
</feature>
<accession>A0A699QGX9</accession>
<dbReference type="EMBL" id="BKCJ011025669">
    <property type="protein sequence ID" value="GFC69699.1"/>
    <property type="molecule type" value="Genomic_DNA"/>
</dbReference>
<reference evidence="2" key="1">
    <citation type="journal article" date="2019" name="Sci. Rep.">
        <title>Draft genome of Tanacetum cinerariifolium, the natural source of mosquito coil.</title>
        <authorList>
            <person name="Yamashiro T."/>
            <person name="Shiraishi A."/>
            <person name="Satake H."/>
            <person name="Nakayama K."/>
        </authorList>
    </citation>
    <scope>NUCLEOTIDE SEQUENCE</scope>
</reference>
<evidence type="ECO:0000313" key="2">
    <source>
        <dbReference type="EMBL" id="GFC69699.1"/>
    </source>
</evidence>
<sequence length="73" mass="8189">MAENSSTRTHQAATKNRGKAVINSSQPIYDQEPSMVDDDEDTSKDKEIDKIRIILHGFTEMLGMKVKGVVLLR</sequence>
<protein>
    <submittedName>
        <fullName evidence="2">Uncharacterized protein</fullName>
    </submittedName>
</protein>